<evidence type="ECO:0000313" key="2">
    <source>
        <dbReference type="EMBL" id="CAK9070875.1"/>
    </source>
</evidence>
<reference evidence="2 3" key="1">
    <citation type="submission" date="2024-02" db="EMBL/GenBank/DDBJ databases">
        <authorList>
            <person name="Chen Y."/>
            <person name="Shah S."/>
            <person name="Dougan E. K."/>
            <person name="Thang M."/>
            <person name="Chan C."/>
        </authorList>
    </citation>
    <scope>NUCLEOTIDE SEQUENCE [LARGE SCALE GENOMIC DNA]</scope>
</reference>
<gene>
    <name evidence="2" type="ORF">CCMP2556_LOCUS34877</name>
</gene>
<protein>
    <submittedName>
        <fullName evidence="2">Uncharacterized protein</fullName>
    </submittedName>
</protein>
<dbReference type="EMBL" id="CAXAMN010022567">
    <property type="protein sequence ID" value="CAK9070875.1"/>
    <property type="molecule type" value="Genomic_DNA"/>
</dbReference>
<evidence type="ECO:0000313" key="3">
    <source>
        <dbReference type="Proteomes" id="UP001642484"/>
    </source>
</evidence>
<keyword evidence="3" id="KW-1185">Reference proteome</keyword>
<name>A0ABP0P4B9_9DINO</name>
<proteinExistence type="predicted"/>
<dbReference type="Proteomes" id="UP001642484">
    <property type="component" value="Unassembled WGS sequence"/>
</dbReference>
<comment type="caution">
    <text evidence="2">The sequence shown here is derived from an EMBL/GenBank/DDBJ whole genome shotgun (WGS) entry which is preliminary data.</text>
</comment>
<evidence type="ECO:0000256" key="1">
    <source>
        <dbReference type="SAM" id="SignalP"/>
    </source>
</evidence>
<feature type="chain" id="PRO_5046098692" evidence="1">
    <location>
        <begin position="19"/>
        <end position="147"/>
    </location>
</feature>
<sequence>MLILIASCLVLAWHTAFPSEVKYVDDLMLGVEDLWSEWSVEDLKMVPSLIDTVVPPKLGRALDFGQCLIQLQPVFALKMEDSQAQDFASRLCTCAVADAFSSVEVLENLKKEAKCISFHREDQDELRSCLLPICPDAIKRSSFEVST</sequence>
<feature type="signal peptide" evidence="1">
    <location>
        <begin position="1"/>
        <end position="18"/>
    </location>
</feature>
<organism evidence="2 3">
    <name type="scientific">Durusdinium trenchii</name>
    <dbReference type="NCBI Taxonomy" id="1381693"/>
    <lineage>
        <taxon>Eukaryota</taxon>
        <taxon>Sar</taxon>
        <taxon>Alveolata</taxon>
        <taxon>Dinophyceae</taxon>
        <taxon>Suessiales</taxon>
        <taxon>Symbiodiniaceae</taxon>
        <taxon>Durusdinium</taxon>
    </lineage>
</organism>
<accession>A0ABP0P4B9</accession>
<keyword evidence="1" id="KW-0732">Signal</keyword>